<accession>A0A930XWU5</accession>
<comment type="caution">
    <text evidence="10">The sequence shown here is derived from an EMBL/GenBank/DDBJ whole genome shotgun (WGS) entry which is preliminary data.</text>
</comment>
<keyword evidence="5" id="KW-0687">Ribonucleoprotein</keyword>
<dbReference type="SUPFAM" id="SSF50249">
    <property type="entry name" value="Nucleic acid-binding proteins"/>
    <property type="match status" value="8"/>
</dbReference>
<reference evidence="10" key="1">
    <citation type="submission" date="2020-10" db="EMBL/GenBank/DDBJ databases">
        <title>An improved Amphimedon queenslandica hologenome assembly reveals how three proteobacterial symbionts can extend the metabolic phenotypic of their marine sponge host.</title>
        <authorList>
            <person name="Degnan B."/>
            <person name="Degnan S."/>
            <person name="Xiang X."/>
        </authorList>
    </citation>
    <scope>NUCLEOTIDE SEQUENCE</scope>
    <source>
        <strain evidence="10">AqS2</strain>
    </source>
</reference>
<feature type="domain" description="S1 motif" evidence="9">
    <location>
        <begin position="356"/>
        <end position="428"/>
    </location>
</feature>
<dbReference type="PANTHER" id="PTHR10724:SF7">
    <property type="entry name" value="SMALL RIBOSOMAL SUBUNIT PROTEIN BS1C"/>
    <property type="match status" value="1"/>
</dbReference>
<evidence type="ECO:0000256" key="1">
    <source>
        <dbReference type="ARBA" id="ARBA00006767"/>
    </source>
</evidence>
<evidence type="ECO:0000256" key="8">
    <source>
        <dbReference type="SAM" id="MobiDB-lite"/>
    </source>
</evidence>
<dbReference type="Pfam" id="PF00575">
    <property type="entry name" value="S1"/>
    <property type="match status" value="8"/>
</dbReference>
<proteinExistence type="inferred from homology"/>
<name>A0A930XWU5_9GAMM</name>
<dbReference type="SMART" id="SM00316">
    <property type="entry name" value="S1"/>
    <property type="match status" value="8"/>
</dbReference>
<dbReference type="PROSITE" id="PS50126">
    <property type="entry name" value="S1"/>
    <property type="match status" value="7"/>
</dbReference>
<dbReference type="FunFam" id="2.40.50.140:FF:000011">
    <property type="entry name" value="30S ribosomal protein S1"/>
    <property type="match status" value="1"/>
</dbReference>
<feature type="domain" description="S1 motif" evidence="9">
    <location>
        <begin position="1"/>
        <end position="70"/>
    </location>
</feature>
<dbReference type="InterPro" id="IPR012340">
    <property type="entry name" value="NA-bd_OB-fold"/>
</dbReference>
<protein>
    <recommendedName>
        <fullName evidence="6">Small ribosomal subunit protein bS1</fullName>
    </recommendedName>
    <alternativeName>
        <fullName evidence="7">30S ribosomal protein S1</fullName>
    </alternativeName>
</protein>
<dbReference type="CDD" id="cd00164">
    <property type="entry name" value="S1_like"/>
    <property type="match status" value="1"/>
</dbReference>
<feature type="compositionally biased region" description="Acidic residues" evidence="8">
    <location>
        <begin position="737"/>
        <end position="747"/>
    </location>
</feature>
<evidence type="ECO:0000256" key="3">
    <source>
        <dbReference type="ARBA" id="ARBA00022884"/>
    </source>
</evidence>
<keyword evidence="4" id="KW-0689">Ribosomal protein</keyword>
<dbReference type="Proteomes" id="UP000604381">
    <property type="component" value="Unassembled WGS sequence"/>
</dbReference>
<evidence type="ECO:0000256" key="5">
    <source>
        <dbReference type="ARBA" id="ARBA00023274"/>
    </source>
</evidence>
<dbReference type="PANTHER" id="PTHR10724">
    <property type="entry name" value="30S RIBOSOMAL PROTEIN S1"/>
    <property type="match status" value="1"/>
</dbReference>
<dbReference type="InterPro" id="IPR035104">
    <property type="entry name" value="Ribosomal_protein_S1-like"/>
</dbReference>
<feature type="domain" description="S1 motif" evidence="9">
    <location>
        <begin position="183"/>
        <end position="253"/>
    </location>
</feature>
<organism evidence="10 11">
    <name type="scientific">Candidatus Amphirhobacter heronislandensis</name>
    <dbReference type="NCBI Taxonomy" id="1732024"/>
    <lineage>
        <taxon>Bacteria</taxon>
        <taxon>Pseudomonadati</taxon>
        <taxon>Pseudomonadota</taxon>
        <taxon>Gammaproteobacteria</taxon>
        <taxon>Candidatus Tethybacterales</taxon>
        <taxon>Candidatus Tethybacteraceae</taxon>
        <taxon>Candidatus Amphirhobacter</taxon>
    </lineage>
</organism>
<dbReference type="PRINTS" id="PR00681">
    <property type="entry name" value="RIBOSOMALS1"/>
</dbReference>
<dbReference type="AlphaFoldDB" id="A0A930XWU5"/>
<feature type="non-terminal residue" evidence="10">
    <location>
        <position position="1"/>
    </location>
</feature>
<evidence type="ECO:0000313" key="11">
    <source>
        <dbReference type="Proteomes" id="UP000604381"/>
    </source>
</evidence>
<comment type="similarity">
    <text evidence="1">Belongs to the bacterial ribosomal protein bS1 family.</text>
</comment>
<dbReference type="GO" id="GO:0006412">
    <property type="term" value="P:translation"/>
    <property type="evidence" value="ECO:0007669"/>
    <property type="project" value="TreeGrafter"/>
</dbReference>
<dbReference type="GO" id="GO:0003729">
    <property type="term" value="F:mRNA binding"/>
    <property type="evidence" value="ECO:0007669"/>
    <property type="project" value="TreeGrafter"/>
</dbReference>
<evidence type="ECO:0000313" key="10">
    <source>
        <dbReference type="EMBL" id="MBF2735442.1"/>
    </source>
</evidence>
<dbReference type="InterPro" id="IPR050437">
    <property type="entry name" value="Ribos_protein_bS1-like"/>
</dbReference>
<dbReference type="EMBL" id="JADHEI010000033">
    <property type="protein sequence ID" value="MBF2735442.1"/>
    <property type="molecule type" value="Genomic_DNA"/>
</dbReference>
<evidence type="ECO:0000256" key="6">
    <source>
        <dbReference type="ARBA" id="ARBA00035293"/>
    </source>
</evidence>
<evidence type="ECO:0000256" key="4">
    <source>
        <dbReference type="ARBA" id="ARBA00022980"/>
    </source>
</evidence>
<keyword evidence="2" id="KW-0677">Repeat</keyword>
<feature type="domain" description="S1 motif" evidence="9">
    <location>
        <begin position="94"/>
        <end position="166"/>
    </location>
</feature>
<dbReference type="Gene3D" id="2.40.50.140">
    <property type="entry name" value="Nucleic acid-binding proteins"/>
    <property type="match status" value="7"/>
</dbReference>
<gene>
    <name evidence="10" type="ORF">ISN26_05120</name>
</gene>
<keyword evidence="3" id="KW-0694">RNA-binding</keyword>
<dbReference type="GO" id="GO:0022627">
    <property type="term" value="C:cytosolic small ribosomal subunit"/>
    <property type="evidence" value="ECO:0007669"/>
    <property type="project" value="TreeGrafter"/>
</dbReference>
<evidence type="ECO:0000259" key="9">
    <source>
        <dbReference type="PROSITE" id="PS50126"/>
    </source>
</evidence>
<feature type="domain" description="S1 motif" evidence="9">
    <location>
        <begin position="532"/>
        <end position="604"/>
    </location>
</feature>
<feature type="region of interest" description="Disordered" evidence="8">
    <location>
        <begin position="733"/>
        <end position="754"/>
    </location>
</feature>
<evidence type="ECO:0000256" key="2">
    <source>
        <dbReference type="ARBA" id="ARBA00022737"/>
    </source>
</evidence>
<dbReference type="CDD" id="cd04465">
    <property type="entry name" value="S1_RPS1_repeat_ec2_hs2"/>
    <property type="match status" value="1"/>
</dbReference>
<feature type="domain" description="S1 motif" evidence="9">
    <location>
        <begin position="445"/>
        <end position="515"/>
    </location>
</feature>
<keyword evidence="11" id="KW-1185">Reference proteome</keyword>
<sequence>STARATVVDIQEHGAFAELDDGCVGLLPASELDWLDRGADPFEHLEAGQEIEVRILRLCKYKGQAILGLKHCMPNPWEEEIAGLDFANLPFKEGDVLTGTVGAVNDYPKQEARIRIGEGVHGTLRRDDYSWHRFGHLSQTIREGEELQVKVLEVDAAKRLIRLGVKQLTEDTWDELANACPAGTKVFAKVASVKEGYAFVEIRKGVDGLLRSSELDYMSGGVAPAELLEPGQHIEVMVLEMNKDTRSIMLGLKQCQPNGSWDEIKEAFENQSMVEGVVKKRVKGGYVVEVGAMRALLPNSLVDVFPPKSDTNLVGRREKFYVKRINAVRRSAILNRQLVRERELAGDLANLPFKEGDVLAGTVVAVKDHSDQKAYVRIAEGVHGILHRKDFSWHRIGQMSESLSVGEELQVKVLDIDAEGQSIRLGVKQMSSDPWEDIDKTYPVGAKIFAKVVSLKEYGAFVEIEEGIEGLVHVSEMDWLQRNVDPAKHLEPGQRVEVMMLKMDKAARRISLGLKQCRPNPWEEFSASFKKGSRLQGKVVGVQNNLGLFVELPGGVHGLAHLSNLSYGDPKGRKALGNYEVGDEIEVMVLEVDVAKQRIALGIKQLGEDPLDAYRSKYEKREPVTGTVKKITESRAFITLSDEVEAVLPIKEVSKRRIDKISDVIEEGEELQFAVTGFDKRGQITVSLRALDRLAEREEMKRLKAAARAELEAKSASAGAFSSVLLDAIKESRQDSVDDAEREEEVGMEAVKAG</sequence>
<dbReference type="InterPro" id="IPR003029">
    <property type="entry name" value="S1_domain"/>
</dbReference>
<feature type="domain" description="S1 motif" evidence="9">
    <location>
        <begin position="621"/>
        <end position="689"/>
    </location>
</feature>
<dbReference type="GO" id="GO:0003735">
    <property type="term" value="F:structural constituent of ribosome"/>
    <property type="evidence" value="ECO:0007669"/>
    <property type="project" value="TreeGrafter"/>
</dbReference>
<evidence type="ECO:0000256" key="7">
    <source>
        <dbReference type="ARBA" id="ARBA00035517"/>
    </source>
</evidence>